<feature type="region of interest" description="Disordered" evidence="2">
    <location>
        <begin position="1061"/>
        <end position="1080"/>
    </location>
</feature>
<feature type="coiled-coil region" evidence="1">
    <location>
        <begin position="311"/>
        <end position="394"/>
    </location>
</feature>
<evidence type="ECO:0000256" key="2">
    <source>
        <dbReference type="SAM" id="MobiDB-lite"/>
    </source>
</evidence>
<feature type="coiled-coil region" evidence="1">
    <location>
        <begin position="213"/>
        <end position="270"/>
    </location>
</feature>
<accession>A0A7S3Y1B4</accession>
<sequence>MKLEITQLQKTVEHKEEIFSQFKIKKESEIQVLENMKLQLSDQVENLKKEAAALQNEFSKLHEDGTFNEEKIESLSKSLLLSKTEHSKSFNQLNLLQSEASSETKRLQNQIEVLKHQEAELVVKHNKIENNLARNLDATREKLAENEDLLYETRQVLSDCQRSNEELKKELAQKSAECDHYSNLQSQLHAVISESEAFNTNKCAENAQFLYEIAQLKETNHSLDRSLVESQDKLSKTLTDVQDREKLIHKLEAELELRFLEKKANIEKKAEYSVHLNTVDKKLHEVNHHLLQTENTLEHSQNELSRVGSMVQIKQSEVSQLKDANAALQELLVGKENTISGLKAACQRFENQMQQRLHELECLEQENTNLKNRLKQSDEKLEMLQQDHSGLNESFRDQLSENKKLLNASMSMVSLNEYQDLTSSLQREKSLVDALKAKLKQTKENMEAHLNLIMAENQVKENAFHGSLHEKEAEVKSLKALINQTEAKIQEKENKLKKSFKKKQKGLEVHMKEKEQNLKSQLETLKNEKVSMEENIASMQQKNVDLELQMSEIEKQLSSLKDSLEEQIKAKDADRKISEKEKSDLITEISIYKDKLKEEESNGLCLKEKLKEIEATAKLAKATADNERQQKINIHQISQQMEKQVSQLQAQVEAKSKLANTLQEKILHLETQTSLLMHDVVVEELAQTKNLLANEREKTNHLERALVEHDVGVKEHAQIKNLLVNEQEKTDHLERLLRRQDQKYQQMKRHNSTLKTNVSDLSQKVHELKSQNQSLKAICEEKEDRVSTLMQRLESQLISSSKDQVNEDASNYNRMKALRTTERQLELSKRETKILKDKMLELQDSLNNKSAQLSMMEKRYSFLHEKHMSQKSNNQDAYLEELRKELEQKLESKSKQLKSTEYHVKLVKESMEELKKELLEKDHELRHSSDQQSQLASLLKEKEKSLDVAQENISKLYGLLDEKDQSLNTFLMSSVLKGQHSSLEKRMGGQEVHLDGALLKQKQFTSSSQQAAINTSIRISGTDEKQGRPNEYGSLGQHGGHSNMLFLSDDKTIGKQAFSPQMQRHKVNQEGTWEYNNQYG</sequence>
<feature type="coiled-coil region" evidence="1">
    <location>
        <begin position="418"/>
        <end position="792"/>
    </location>
</feature>
<keyword evidence="1" id="KW-0175">Coiled coil</keyword>
<feature type="coiled-coil region" evidence="1">
    <location>
        <begin position="818"/>
        <end position="931"/>
    </location>
</feature>
<feature type="coiled-coil region" evidence="1">
    <location>
        <begin position="97"/>
        <end position="184"/>
    </location>
</feature>
<organism evidence="3">
    <name type="scientific">Heterosigma akashiwo</name>
    <name type="common">Chromophytic alga</name>
    <name type="synonym">Heterosigma carterae</name>
    <dbReference type="NCBI Taxonomy" id="2829"/>
    <lineage>
        <taxon>Eukaryota</taxon>
        <taxon>Sar</taxon>
        <taxon>Stramenopiles</taxon>
        <taxon>Ochrophyta</taxon>
        <taxon>Raphidophyceae</taxon>
        <taxon>Chattonellales</taxon>
        <taxon>Chattonellaceae</taxon>
        <taxon>Heterosigma</taxon>
    </lineage>
</organism>
<name>A0A7S3Y1B4_HETAK</name>
<dbReference type="EMBL" id="HBIU01036981">
    <property type="protein sequence ID" value="CAE0638223.1"/>
    <property type="molecule type" value="Transcribed_RNA"/>
</dbReference>
<evidence type="ECO:0000256" key="1">
    <source>
        <dbReference type="SAM" id="Coils"/>
    </source>
</evidence>
<feature type="coiled-coil region" evidence="1">
    <location>
        <begin position="30"/>
        <end position="64"/>
    </location>
</feature>
<feature type="region of interest" description="Disordered" evidence="2">
    <location>
        <begin position="1017"/>
        <end position="1043"/>
    </location>
</feature>
<evidence type="ECO:0000313" key="3">
    <source>
        <dbReference type="EMBL" id="CAE0638223.1"/>
    </source>
</evidence>
<dbReference type="AlphaFoldDB" id="A0A7S3Y1B4"/>
<reference evidence="3" key="1">
    <citation type="submission" date="2021-01" db="EMBL/GenBank/DDBJ databases">
        <authorList>
            <person name="Corre E."/>
            <person name="Pelletier E."/>
            <person name="Niang G."/>
            <person name="Scheremetjew M."/>
            <person name="Finn R."/>
            <person name="Kale V."/>
            <person name="Holt S."/>
            <person name="Cochrane G."/>
            <person name="Meng A."/>
            <person name="Brown T."/>
            <person name="Cohen L."/>
        </authorList>
    </citation>
    <scope>NUCLEOTIDE SEQUENCE</scope>
    <source>
        <strain evidence="3">CCMP3107</strain>
    </source>
</reference>
<protein>
    <submittedName>
        <fullName evidence="3">Uncharacterized protein</fullName>
    </submittedName>
</protein>
<feature type="compositionally biased region" description="Polar residues" evidence="2">
    <location>
        <begin position="1069"/>
        <end position="1080"/>
    </location>
</feature>
<proteinExistence type="predicted"/>
<gene>
    <name evidence="3" type="ORF">HAKA00212_LOCUS17003</name>
</gene>